<accession>A0A084VTS2</accession>
<evidence type="ECO:0000313" key="1">
    <source>
        <dbReference type="EMBL" id="KFB41366.1"/>
    </source>
</evidence>
<gene>
    <name evidence="1" type="ORF">ZHAS_00008947</name>
</gene>
<evidence type="ECO:0000313" key="2">
    <source>
        <dbReference type="EnsemblMetazoa" id="ASIC008947-PA"/>
    </source>
</evidence>
<reference evidence="2" key="2">
    <citation type="submission" date="2020-05" db="UniProtKB">
        <authorList>
            <consortium name="EnsemblMetazoa"/>
        </authorList>
    </citation>
    <scope>IDENTIFICATION</scope>
</reference>
<organism evidence="1">
    <name type="scientific">Anopheles sinensis</name>
    <name type="common">Mosquito</name>
    <dbReference type="NCBI Taxonomy" id="74873"/>
    <lineage>
        <taxon>Eukaryota</taxon>
        <taxon>Metazoa</taxon>
        <taxon>Ecdysozoa</taxon>
        <taxon>Arthropoda</taxon>
        <taxon>Hexapoda</taxon>
        <taxon>Insecta</taxon>
        <taxon>Pterygota</taxon>
        <taxon>Neoptera</taxon>
        <taxon>Endopterygota</taxon>
        <taxon>Diptera</taxon>
        <taxon>Nematocera</taxon>
        <taxon>Culicoidea</taxon>
        <taxon>Culicidae</taxon>
        <taxon>Anophelinae</taxon>
        <taxon>Anopheles</taxon>
    </lineage>
</organism>
<reference evidence="1 3" key="1">
    <citation type="journal article" date="2014" name="BMC Genomics">
        <title>Genome sequence of Anopheles sinensis provides insight into genetics basis of mosquito competence for malaria parasites.</title>
        <authorList>
            <person name="Zhou D."/>
            <person name="Zhang D."/>
            <person name="Ding G."/>
            <person name="Shi L."/>
            <person name="Hou Q."/>
            <person name="Ye Y."/>
            <person name="Xu Y."/>
            <person name="Zhou H."/>
            <person name="Xiong C."/>
            <person name="Li S."/>
            <person name="Yu J."/>
            <person name="Hong S."/>
            <person name="Yu X."/>
            <person name="Zou P."/>
            <person name="Chen C."/>
            <person name="Chang X."/>
            <person name="Wang W."/>
            <person name="Lv Y."/>
            <person name="Sun Y."/>
            <person name="Ma L."/>
            <person name="Shen B."/>
            <person name="Zhu C."/>
        </authorList>
    </citation>
    <scope>NUCLEOTIDE SEQUENCE [LARGE SCALE GENOMIC DNA]</scope>
</reference>
<name>A0A084VTS2_ANOSI</name>
<dbReference type="Proteomes" id="UP000030765">
    <property type="component" value="Unassembled WGS sequence"/>
</dbReference>
<evidence type="ECO:0000313" key="3">
    <source>
        <dbReference type="Proteomes" id="UP000030765"/>
    </source>
</evidence>
<sequence>MTNSSGIVIVPGGYSLYLQQRAAYGHRKVGHQRAVCSSTYVSDPKSVTPTASCE</sequence>
<dbReference type="EMBL" id="ATLV01016458">
    <property type="status" value="NOT_ANNOTATED_CDS"/>
    <property type="molecule type" value="Genomic_DNA"/>
</dbReference>
<keyword evidence="3" id="KW-1185">Reference proteome</keyword>
<dbReference type="AlphaFoldDB" id="A0A084VTS2"/>
<proteinExistence type="predicted"/>
<dbReference type="EnsemblMetazoa" id="ASIC008947-RA">
    <property type="protein sequence ID" value="ASIC008947-PA"/>
    <property type="gene ID" value="ASIC008947"/>
</dbReference>
<dbReference type="EMBL" id="KE525091">
    <property type="protein sequence ID" value="KFB41366.1"/>
    <property type="molecule type" value="Genomic_DNA"/>
</dbReference>
<protein>
    <submittedName>
        <fullName evidence="1 2">Exodeoxyribonuclease VII large subunit</fullName>
    </submittedName>
</protein>
<dbReference type="VEuPathDB" id="VectorBase:ASIC008947"/>